<proteinExistence type="predicted"/>
<dbReference type="EMBL" id="OP172876">
    <property type="protein sequence ID" value="UVT31774.1"/>
    <property type="molecule type" value="Genomic_DNA"/>
</dbReference>
<dbReference type="Proteomes" id="UP001058460">
    <property type="component" value="Segment"/>
</dbReference>
<organism evidence="2 3">
    <name type="scientific">Gordonia phage Patos</name>
    <dbReference type="NCBI Taxonomy" id="2927262"/>
    <lineage>
        <taxon>Viruses</taxon>
        <taxon>Duplodnaviria</taxon>
        <taxon>Heunggongvirae</taxon>
        <taxon>Uroviricota</taxon>
        <taxon>Caudoviricetes</taxon>
        <taxon>Dovevirinae</taxon>
        <taxon>Lambovirus</taxon>
        <taxon>Lambovirus patos</taxon>
    </lineage>
</organism>
<evidence type="ECO:0000313" key="3">
    <source>
        <dbReference type="Proteomes" id="UP001058460"/>
    </source>
</evidence>
<feature type="transmembrane region" description="Helical" evidence="1">
    <location>
        <begin position="6"/>
        <end position="24"/>
    </location>
</feature>
<keyword evidence="1" id="KW-0472">Membrane</keyword>
<keyword evidence="3" id="KW-1185">Reference proteome</keyword>
<protein>
    <submittedName>
        <fullName evidence="2">Uncharacterized protein</fullName>
    </submittedName>
</protein>
<keyword evidence="1" id="KW-1133">Transmembrane helix</keyword>
<evidence type="ECO:0000256" key="1">
    <source>
        <dbReference type="SAM" id="Phobius"/>
    </source>
</evidence>
<accession>A0A9E7U4C4</accession>
<name>A0A9E7U4C4_9CAUD</name>
<evidence type="ECO:0000313" key="2">
    <source>
        <dbReference type="EMBL" id="UVT31774.1"/>
    </source>
</evidence>
<gene>
    <name evidence="2" type="primary">82</name>
    <name evidence="2" type="ORF">SEA_PATOS_82</name>
</gene>
<keyword evidence="1" id="KW-0812">Transmembrane</keyword>
<sequence>MSWTLFAQILMIMFWGTLCIRVAGGE</sequence>
<reference evidence="2 3" key="1">
    <citation type="submission" date="2022-08" db="EMBL/GenBank/DDBJ databases">
        <authorList>
            <person name="Bombaywala R."/>
            <person name="DeGraw A.S."/>
            <person name="Deol M.S."/>
            <person name="Dollard K.E."/>
            <person name="Jebaraj J."/>
            <person name="Kayayan G.N."/>
            <person name="Miranda B.C."/>
            <person name="Momoh A.E."/>
            <person name="Morales E."/>
            <person name="Nunes A.C."/>
            <person name="Oropallo A.M."/>
            <person name="Otterstedt S.C."/>
            <person name="Pridell A.T."/>
            <person name="Roberts J.I."/>
            <person name="Ruiz G.A."/>
            <person name="Sangasani D."/>
            <person name="Smith R.D."/>
            <person name="Tarar M."/>
            <person name="Singh V."/>
            <person name="Meng B."/>
            <person name="Jayachandran P."/>
            <person name="Warner M.H."/>
            <person name="Garlena R.A."/>
            <person name="Russell D.A."/>
            <person name="Jacobs-Sera D."/>
            <person name="Hatfull G.F."/>
        </authorList>
    </citation>
    <scope>NUCLEOTIDE SEQUENCE [LARGE SCALE GENOMIC DNA]</scope>
</reference>